<dbReference type="OrthoDB" id="689767at2759"/>
<accession>A0A565BBV2</accession>
<sequence length="93" mass="10212">MSLTAGESRGVTVTADNPRLNASGNIVFHGLESQVSSLVSFFRGRNLLCLRRSRQTQKPDNSKPIIFFLISTIVARSLLISSSSLLSYNQNLI</sequence>
<proteinExistence type="predicted"/>
<evidence type="ECO:0000313" key="1">
    <source>
        <dbReference type="EMBL" id="VVA99108.1"/>
    </source>
</evidence>
<comment type="caution">
    <text evidence="1">The sequence shown here is derived from an EMBL/GenBank/DDBJ whole genome shotgun (WGS) entry which is preliminary data.</text>
</comment>
<dbReference type="AlphaFoldDB" id="A0A565BBV2"/>
<gene>
    <name evidence="1" type="ORF">ANE_LOCUS9553</name>
</gene>
<keyword evidence="2" id="KW-1185">Reference proteome</keyword>
<evidence type="ECO:0000313" key="2">
    <source>
        <dbReference type="Proteomes" id="UP000489600"/>
    </source>
</evidence>
<organism evidence="1 2">
    <name type="scientific">Arabis nemorensis</name>
    <dbReference type="NCBI Taxonomy" id="586526"/>
    <lineage>
        <taxon>Eukaryota</taxon>
        <taxon>Viridiplantae</taxon>
        <taxon>Streptophyta</taxon>
        <taxon>Embryophyta</taxon>
        <taxon>Tracheophyta</taxon>
        <taxon>Spermatophyta</taxon>
        <taxon>Magnoliopsida</taxon>
        <taxon>eudicotyledons</taxon>
        <taxon>Gunneridae</taxon>
        <taxon>Pentapetalae</taxon>
        <taxon>rosids</taxon>
        <taxon>malvids</taxon>
        <taxon>Brassicales</taxon>
        <taxon>Brassicaceae</taxon>
        <taxon>Arabideae</taxon>
        <taxon>Arabis</taxon>
    </lineage>
</organism>
<protein>
    <submittedName>
        <fullName evidence="1">Uncharacterized protein</fullName>
    </submittedName>
</protein>
<name>A0A565BBV2_9BRAS</name>
<dbReference type="Proteomes" id="UP000489600">
    <property type="component" value="Unassembled WGS sequence"/>
</dbReference>
<dbReference type="EMBL" id="CABITT030000003">
    <property type="protein sequence ID" value="VVA99108.1"/>
    <property type="molecule type" value="Genomic_DNA"/>
</dbReference>
<reference evidence="1" key="1">
    <citation type="submission" date="2019-07" db="EMBL/GenBank/DDBJ databases">
        <authorList>
            <person name="Dittberner H."/>
        </authorList>
    </citation>
    <scope>NUCLEOTIDE SEQUENCE [LARGE SCALE GENOMIC DNA]</scope>
</reference>